<evidence type="ECO:0000259" key="2">
    <source>
        <dbReference type="PROSITE" id="PS50966"/>
    </source>
</evidence>
<evidence type="ECO:0000313" key="3">
    <source>
        <dbReference type="EMBL" id="BBE18924.1"/>
    </source>
</evidence>
<keyword evidence="1" id="KW-0479">Metal-binding</keyword>
<proteinExistence type="predicted"/>
<dbReference type="RefSeq" id="WP_318347213.1">
    <property type="nucleotide sequence ID" value="NZ_AP018694.1"/>
</dbReference>
<evidence type="ECO:0000256" key="1">
    <source>
        <dbReference type="PROSITE-ProRule" id="PRU00325"/>
    </source>
</evidence>
<dbReference type="Proteomes" id="UP001193389">
    <property type="component" value="Chromosome"/>
</dbReference>
<evidence type="ECO:0000313" key="4">
    <source>
        <dbReference type="Proteomes" id="UP001193389"/>
    </source>
</evidence>
<reference evidence="3" key="1">
    <citation type="journal article" date="2020" name="Int. J. Syst. Evol. Microbiol.">
        <title>Aquipluma nitroreducens gen. nov. sp. nov., a novel facultatively anaerobic bacterium isolated from a freshwater lake.</title>
        <authorList>
            <person name="Watanabe M."/>
            <person name="Kojima H."/>
            <person name="Fukui M."/>
        </authorList>
    </citation>
    <scope>NUCLEOTIDE SEQUENCE</scope>
    <source>
        <strain evidence="3">MeG22</strain>
    </source>
</reference>
<keyword evidence="1" id="KW-0863">Zinc-finger</keyword>
<dbReference type="InterPro" id="IPR007527">
    <property type="entry name" value="Znf_SWIM"/>
</dbReference>
<dbReference type="PROSITE" id="PS50966">
    <property type="entry name" value="ZF_SWIM"/>
    <property type="match status" value="1"/>
</dbReference>
<keyword evidence="1" id="KW-0862">Zinc</keyword>
<accession>A0A5K7SC89</accession>
<organism evidence="3 4">
    <name type="scientific">Aquipluma nitroreducens</name>
    <dbReference type="NCBI Taxonomy" id="2010828"/>
    <lineage>
        <taxon>Bacteria</taxon>
        <taxon>Pseudomonadati</taxon>
        <taxon>Bacteroidota</taxon>
        <taxon>Bacteroidia</taxon>
        <taxon>Marinilabiliales</taxon>
        <taxon>Prolixibacteraceae</taxon>
        <taxon>Aquipluma</taxon>
    </lineage>
</organism>
<dbReference type="EMBL" id="AP018694">
    <property type="protein sequence ID" value="BBE18924.1"/>
    <property type="molecule type" value="Genomic_DNA"/>
</dbReference>
<dbReference type="GO" id="GO:0008270">
    <property type="term" value="F:zinc ion binding"/>
    <property type="evidence" value="ECO:0007669"/>
    <property type="project" value="UniProtKB-KW"/>
</dbReference>
<feature type="domain" description="SWIM-type" evidence="2">
    <location>
        <begin position="49"/>
        <end position="85"/>
    </location>
</feature>
<dbReference type="KEGG" id="anf:AQPE_3094"/>
<dbReference type="Pfam" id="PF04434">
    <property type="entry name" value="SWIM"/>
    <property type="match status" value="1"/>
</dbReference>
<keyword evidence="4" id="KW-1185">Reference proteome</keyword>
<sequence>MINVKEFKKTVDPTIWSRGKNYFKEGAVADLQDNGNGNWSATVSGNDDYEVTVDIKFDHVQEWDCDCPYDGDVCKHVVATVLNIEEEEMKAPTIGRKNGKATKMSFPQLVDSVPIEGLRQFIKNYASESSNFKRMFQVYFAEKDPTAGKESYSKLIAQSLKSSVGRYGFIDYYHAPKAFKIVFSLIDKAHEFLNHKNYFDPLQIALAVIDQVSEVVDDIDDSDGMVADAFDGAFDLISSLTGNKDVPMPLKDQMLDLLKSEYAKPKYQHYGDDMILDSMTDLAELTGRMNELFPVIDLKIKSTRSDYELSSLLQKKLQLLKASGRIVEMVQLINENLTIPEFRQMKVDEFLEQKRFDEAIQTIKEGIQISEKLMHHGTTMNWKNVLLKIYSDTHQQQKYLSLLRELFYDSRHEKKYYLLLKQTIEPEKWHIERDAIISGLKKERIFDEFLYELYVMEEMWDELIALMKQRFRYSLLRHYHEFLFPRFPEDMLKMYSVSCQKFAEESNSRSNYKELATMLKQVQKIEGGKPIVTKLLSLFRDTYKRRPAMMEELASLK</sequence>
<name>A0A5K7SC89_9BACT</name>
<gene>
    <name evidence="3" type="ORF">AQPE_3094</name>
</gene>
<dbReference type="AlphaFoldDB" id="A0A5K7SC89"/>
<protein>
    <recommendedName>
        <fullName evidence="2">SWIM-type domain-containing protein</fullName>
    </recommendedName>
</protein>